<dbReference type="Proteomes" id="UP000504693">
    <property type="component" value="Chromosome"/>
</dbReference>
<dbReference type="RefSeq" id="WP_173211976.1">
    <property type="nucleotide sequence ID" value="NZ_CP053921.1"/>
</dbReference>
<name>A0A7D3X9H9_9SPHN</name>
<feature type="chain" id="PRO_5028936587" evidence="2">
    <location>
        <begin position="24"/>
        <end position="287"/>
    </location>
</feature>
<dbReference type="PANTHER" id="PTHR48081">
    <property type="entry name" value="AB HYDROLASE SUPERFAMILY PROTEIN C4A8.06C"/>
    <property type="match status" value="1"/>
</dbReference>
<dbReference type="GO" id="GO:0016787">
    <property type="term" value="F:hydrolase activity"/>
    <property type="evidence" value="ECO:0007669"/>
    <property type="project" value="UniProtKB-KW"/>
</dbReference>
<proteinExistence type="predicted"/>
<protein>
    <submittedName>
        <fullName evidence="4">Alpha/beta hydrolase</fullName>
    </submittedName>
</protein>
<evidence type="ECO:0000259" key="3">
    <source>
        <dbReference type="Pfam" id="PF20434"/>
    </source>
</evidence>
<keyword evidence="1 4" id="KW-0378">Hydrolase</keyword>
<reference evidence="4 5" key="1">
    <citation type="submission" date="2020-05" db="EMBL/GenBank/DDBJ databases">
        <title>Erythrobacter mangrovi sp. nov., isolated from rhizosphere soil of mangrove plant (Kandelia candel).</title>
        <authorList>
            <person name="Ye Y.H."/>
        </authorList>
    </citation>
    <scope>NUCLEOTIDE SEQUENCE [LARGE SCALE GENOMIC DNA]</scope>
    <source>
        <strain evidence="4 5">EB310</strain>
    </source>
</reference>
<dbReference type="SUPFAM" id="SSF53474">
    <property type="entry name" value="alpha/beta-Hydrolases"/>
    <property type="match status" value="1"/>
</dbReference>
<evidence type="ECO:0000256" key="2">
    <source>
        <dbReference type="SAM" id="SignalP"/>
    </source>
</evidence>
<accession>A0A7D3X9H9</accession>
<dbReference type="PANTHER" id="PTHR48081:SF33">
    <property type="entry name" value="KYNURENINE FORMAMIDASE"/>
    <property type="match status" value="1"/>
</dbReference>
<dbReference type="Gene3D" id="3.40.50.1820">
    <property type="entry name" value="alpha/beta hydrolase"/>
    <property type="match status" value="1"/>
</dbReference>
<dbReference type="EMBL" id="CP053921">
    <property type="protein sequence ID" value="QKG70090.1"/>
    <property type="molecule type" value="Genomic_DNA"/>
</dbReference>
<dbReference type="Pfam" id="PF20434">
    <property type="entry name" value="BD-FAE"/>
    <property type="match status" value="1"/>
</dbReference>
<organism evidence="4 5">
    <name type="scientific">Erythrobacter mangrovi</name>
    <dbReference type="NCBI Taxonomy" id="2739433"/>
    <lineage>
        <taxon>Bacteria</taxon>
        <taxon>Pseudomonadati</taxon>
        <taxon>Pseudomonadota</taxon>
        <taxon>Alphaproteobacteria</taxon>
        <taxon>Sphingomonadales</taxon>
        <taxon>Erythrobacteraceae</taxon>
        <taxon>Erythrobacter/Porphyrobacter group</taxon>
        <taxon>Erythrobacter</taxon>
    </lineage>
</organism>
<gene>
    <name evidence="4" type="ORF">HQR01_01155</name>
</gene>
<feature type="domain" description="BD-FAE-like" evidence="3">
    <location>
        <begin position="52"/>
        <end position="225"/>
    </location>
</feature>
<evidence type="ECO:0000256" key="1">
    <source>
        <dbReference type="ARBA" id="ARBA00022801"/>
    </source>
</evidence>
<keyword evidence="5" id="KW-1185">Reference proteome</keyword>
<dbReference type="KEGG" id="emv:HQR01_01155"/>
<dbReference type="AlphaFoldDB" id="A0A7D3X9H9"/>
<dbReference type="InterPro" id="IPR050300">
    <property type="entry name" value="GDXG_lipolytic_enzyme"/>
</dbReference>
<dbReference type="InterPro" id="IPR029058">
    <property type="entry name" value="AB_hydrolase_fold"/>
</dbReference>
<evidence type="ECO:0000313" key="4">
    <source>
        <dbReference type="EMBL" id="QKG70090.1"/>
    </source>
</evidence>
<sequence>MRRRVIASLLALSLVGGSVSTVAAERRSPAPSEISYGKDRLQRVDVWPGAAKGAPLVVFVHGGGWKRGDKSMMKESAKLLHWQALGYAVASVNYRLVPDTTVEQQAQDVADAVALLKRDAEKLGFDGKRIALVGHSAGAHLVALVGTNPSYLRKTGLSYADIVGVVPLDGAAYDVPAQMGENARLMGDTYQQAFGTDPDRQRALSPTFHAAAPNAPAFLILHVQRKDGASQSRALAAALTKAGTAAQVQGFAGRGLRGHMEINRKLGESDYPATPVVDAWLAARFAQ</sequence>
<feature type="signal peptide" evidence="2">
    <location>
        <begin position="1"/>
        <end position="23"/>
    </location>
</feature>
<keyword evidence="2" id="KW-0732">Signal</keyword>
<dbReference type="InterPro" id="IPR049492">
    <property type="entry name" value="BD-FAE-like_dom"/>
</dbReference>
<evidence type="ECO:0000313" key="5">
    <source>
        <dbReference type="Proteomes" id="UP000504693"/>
    </source>
</evidence>